<dbReference type="EMBL" id="JABXJJ020000049">
    <property type="protein sequence ID" value="MDI5973669.1"/>
    <property type="molecule type" value="Genomic_DNA"/>
</dbReference>
<accession>A0AA90HBB9</accession>
<dbReference type="AlphaFoldDB" id="A0AA90HBB9"/>
<protein>
    <submittedName>
        <fullName evidence="2">Uncharacterized protein</fullName>
    </submittedName>
</protein>
<comment type="caution">
    <text evidence="2">The sequence shown here is derived from an EMBL/GenBank/DDBJ whole genome shotgun (WGS) entry which is preliminary data.</text>
</comment>
<sequence>MRSEQTRFVGGPLDGRVLAVLVGPTGRPPKYYRVPVPATGDAPAGVLVYRLAPVARGRRTDTWRYDYAPDGPAVARPRWPWGKGGS</sequence>
<name>A0AA90HBB9_9ACTN</name>
<keyword evidence="3" id="KW-1185">Reference proteome</keyword>
<evidence type="ECO:0000313" key="3">
    <source>
        <dbReference type="Proteomes" id="UP001156398"/>
    </source>
</evidence>
<gene>
    <name evidence="1" type="ORF">POF43_029150</name>
    <name evidence="2" type="ORF">POF50_030750</name>
</gene>
<reference evidence="2 3" key="1">
    <citation type="submission" date="2023-05" db="EMBL/GenBank/DDBJ databases">
        <title>Streptantibioticus silvisoli sp. nov., acidotolerant actinomycetes 1 from pine litter.</title>
        <authorList>
            <person name="Swiecimska M."/>
            <person name="Golinska P."/>
            <person name="Sangal V."/>
            <person name="Wachnowicz B."/>
            <person name="Goodfellow M."/>
        </authorList>
    </citation>
    <scope>NUCLEOTIDE SEQUENCE</scope>
    <source>
        <strain evidence="2">SL13</strain>
        <strain evidence="1 3">SL54</strain>
    </source>
</reference>
<proteinExistence type="predicted"/>
<evidence type="ECO:0000313" key="1">
    <source>
        <dbReference type="EMBL" id="MDI5966751.1"/>
    </source>
</evidence>
<organism evidence="2">
    <name type="scientific">Streptantibioticus silvisoli</name>
    <dbReference type="NCBI Taxonomy" id="2705255"/>
    <lineage>
        <taxon>Bacteria</taxon>
        <taxon>Bacillati</taxon>
        <taxon>Actinomycetota</taxon>
        <taxon>Actinomycetes</taxon>
        <taxon>Kitasatosporales</taxon>
        <taxon>Streptomycetaceae</taxon>
        <taxon>Streptantibioticus</taxon>
    </lineage>
</organism>
<dbReference type="RefSeq" id="WP_271318811.1">
    <property type="nucleotide sequence ID" value="NZ_JAAGKO020000060.1"/>
</dbReference>
<dbReference type="Proteomes" id="UP001156398">
    <property type="component" value="Unassembled WGS sequence"/>
</dbReference>
<dbReference type="EMBL" id="JAAGKO020000060">
    <property type="protein sequence ID" value="MDI5966751.1"/>
    <property type="molecule type" value="Genomic_DNA"/>
</dbReference>
<evidence type="ECO:0000313" key="2">
    <source>
        <dbReference type="EMBL" id="MDI5973669.1"/>
    </source>
</evidence>